<evidence type="ECO:0000256" key="1">
    <source>
        <dbReference type="SAM" id="Phobius"/>
    </source>
</evidence>
<feature type="transmembrane region" description="Helical" evidence="1">
    <location>
        <begin position="75"/>
        <end position="95"/>
    </location>
</feature>
<dbReference type="RefSeq" id="WP_132535721.1">
    <property type="nucleotide sequence ID" value="NZ_BMJO01000002.1"/>
</dbReference>
<comment type="caution">
    <text evidence="2">The sequence shown here is derived from an EMBL/GenBank/DDBJ whole genome shotgun (WGS) entry which is preliminary data.</text>
</comment>
<evidence type="ECO:0000313" key="2">
    <source>
        <dbReference type="EMBL" id="TCO19843.1"/>
    </source>
</evidence>
<dbReference type="GO" id="GO:0016020">
    <property type="term" value="C:membrane"/>
    <property type="evidence" value="ECO:0007669"/>
    <property type="project" value="InterPro"/>
</dbReference>
<feature type="transmembrane region" description="Helical" evidence="1">
    <location>
        <begin position="12"/>
        <end position="36"/>
    </location>
</feature>
<keyword evidence="1" id="KW-0812">Transmembrane</keyword>
<dbReference type="EMBL" id="SLWO01000009">
    <property type="protein sequence ID" value="TCO19843.1"/>
    <property type="molecule type" value="Genomic_DNA"/>
</dbReference>
<dbReference type="Pfam" id="PF03203">
    <property type="entry name" value="MerC"/>
    <property type="match status" value="1"/>
</dbReference>
<protein>
    <submittedName>
        <fullName evidence="2">MerC mercury resistance protein</fullName>
    </submittedName>
</protein>
<keyword evidence="1" id="KW-1133">Transmembrane helix</keyword>
<dbReference type="AlphaFoldDB" id="A0A4R2H407"/>
<organism evidence="2 3">
    <name type="scientific">Pedobacter psychrotolerans</name>
    <dbReference type="NCBI Taxonomy" id="1843235"/>
    <lineage>
        <taxon>Bacteria</taxon>
        <taxon>Pseudomonadati</taxon>
        <taxon>Bacteroidota</taxon>
        <taxon>Sphingobacteriia</taxon>
        <taxon>Sphingobacteriales</taxon>
        <taxon>Sphingobacteriaceae</taxon>
        <taxon>Pedobacter</taxon>
    </lineage>
</organism>
<keyword evidence="1" id="KW-0472">Membrane</keyword>
<name>A0A4R2H407_9SPHI</name>
<dbReference type="Proteomes" id="UP000295684">
    <property type="component" value="Unassembled WGS sequence"/>
</dbReference>
<sequence>MKTIKALNLDKIGITASTACAIHCALLPFVLTLLPFLGLEFLAHPAIEISMILLSLIIGAWSLSKSYRKIHHQILPIIILILGFALIFIGHFSGIEILEPIFIPAGGLAIACAHFWNIRLSKSCTH</sequence>
<feature type="transmembrane region" description="Helical" evidence="1">
    <location>
        <begin position="42"/>
        <end position="63"/>
    </location>
</feature>
<accession>A0A4R2H407</accession>
<evidence type="ECO:0000313" key="3">
    <source>
        <dbReference type="Proteomes" id="UP000295684"/>
    </source>
</evidence>
<dbReference type="GO" id="GO:0015097">
    <property type="term" value="F:mercury ion transmembrane transporter activity"/>
    <property type="evidence" value="ECO:0007669"/>
    <property type="project" value="InterPro"/>
</dbReference>
<feature type="transmembrane region" description="Helical" evidence="1">
    <location>
        <begin position="101"/>
        <end position="118"/>
    </location>
</feature>
<gene>
    <name evidence="2" type="ORF">EV200_10926</name>
</gene>
<proteinExistence type="predicted"/>
<reference evidence="2 3" key="1">
    <citation type="submission" date="2019-03" db="EMBL/GenBank/DDBJ databases">
        <title>Genomic Encyclopedia of Type Strains, Phase IV (KMG-IV): sequencing the most valuable type-strain genomes for metagenomic binning, comparative biology and taxonomic classification.</title>
        <authorList>
            <person name="Goeker M."/>
        </authorList>
    </citation>
    <scope>NUCLEOTIDE SEQUENCE [LARGE SCALE GENOMIC DNA]</scope>
    <source>
        <strain evidence="2 3">DSM 103236</strain>
    </source>
</reference>
<dbReference type="InterPro" id="IPR004891">
    <property type="entry name" value="Mercury-R_MerC"/>
</dbReference>
<dbReference type="OrthoDB" id="5966279at2"/>